<dbReference type="EMBL" id="JAQIZT010000002">
    <property type="protein sequence ID" value="KAJ7006126.1"/>
    <property type="molecule type" value="Genomic_DNA"/>
</dbReference>
<evidence type="ECO:0000313" key="1">
    <source>
        <dbReference type="EMBL" id="KAJ7006126.1"/>
    </source>
</evidence>
<reference evidence="1" key="1">
    <citation type="journal article" date="2023" name="Mol. Ecol. Resour.">
        <title>Chromosome-level genome assembly of a triploid poplar Populus alba 'Berolinensis'.</title>
        <authorList>
            <person name="Chen S."/>
            <person name="Yu Y."/>
            <person name="Wang X."/>
            <person name="Wang S."/>
            <person name="Zhang T."/>
            <person name="Zhou Y."/>
            <person name="He R."/>
            <person name="Meng N."/>
            <person name="Wang Y."/>
            <person name="Liu W."/>
            <person name="Liu Z."/>
            <person name="Liu J."/>
            <person name="Guo Q."/>
            <person name="Huang H."/>
            <person name="Sederoff R.R."/>
            <person name="Wang G."/>
            <person name="Qu G."/>
            <person name="Chen S."/>
        </authorList>
    </citation>
    <scope>NUCLEOTIDE SEQUENCE</scope>
    <source>
        <strain evidence="1">SC-2020</strain>
    </source>
</reference>
<organism evidence="1 2">
    <name type="scientific">Populus alba x Populus x berolinensis</name>
    <dbReference type="NCBI Taxonomy" id="444605"/>
    <lineage>
        <taxon>Eukaryota</taxon>
        <taxon>Viridiplantae</taxon>
        <taxon>Streptophyta</taxon>
        <taxon>Embryophyta</taxon>
        <taxon>Tracheophyta</taxon>
        <taxon>Spermatophyta</taxon>
        <taxon>Magnoliopsida</taxon>
        <taxon>eudicotyledons</taxon>
        <taxon>Gunneridae</taxon>
        <taxon>Pentapetalae</taxon>
        <taxon>rosids</taxon>
        <taxon>fabids</taxon>
        <taxon>Malpighiales</taxon>
        <taxon>Salicaceae</taxon>
        <taxon>Saliceae</taxon>
        <taxon>Populus</taxon>
    </lineage>
</organism>
<dbReference type="AlphaFoldDB" id="A0AAD6WBW3"/>
<accession>A0AAD6WBW3</accession>
<name>A0AAD6WBW3_9ROSI</name>
<keyword evidence="2" id="KW-1185">Reference proteome</keyword>
<dbReference type="Proteomes" id="UP001164929">
    <property type="component" value="Chromosome 2"/>
</dbReference>
<gene>
    <name evidence="1" type="ORF">NC653_005471</name>
</gene>
<protein>
    <submittedName>
        <fullName evidence="1">Uncharacterized protein</fullName>
    </submittedName>
</protein>
<evidence type="ECO:0000313" key="2">
    <source>
        <dbReference type="Proteomes" id="UP001164929"/>
    </source>
</evidence>
<sequence>MPCWSLLGFTFYATAISLFLFRQCLLAPMSRVSVQ</sequence>
<comment type="caution">
    <text evidence="1">The sequence shown here is derived from an EMBL/GenBank/DDBJ whole genome shotgun (WGS) entry which is preliminary data.</text>
</comment>
<proteinExistence type="predicted"/>